<dbReference type="InterPro" id="IPR017438">
    <property type="entry name" value="ATP-NAD_kinase_N"/>
</dbReference>
<dbReference type="GO" id="GO:0001727">
    <property type="term" value="F:lipid kinase activity"/>
    <property type="evidence" value="ECO:0007669"/>
    <property type="project" value="TreeGrafter"/>
</dbReference>
<protein>
    <submittedName>
        <fullName evidence="6">Sphinganine kinase lcb4</fullName>
    </submittedName>
</protein>
<dbReference type="Gene3D" id="3.40.50.10330">
    <property type="entry name" value="Probable inorganic polyphosphate/atp-NAD kinase, domain 1"/>
    <property type="match status" value="1"/>
</dbReference>
<keyword evidence="1" id="KW-0808">Transferase</keyword>
<evidence type="ECO:0000256" key="2">
    <source>
        <dbReference type="ARBA" id="ARBA00022741"/>
    </source>
</evidence>
<sequence>MSSFPFNLQVSSGHHQLQLSYNGQSLDFELPEAEDSKRSTSCFPCGPTPTGYRSIKTTEILNVTIERGDTLVVSACSAKHGPKMESVLEKFEFRVKDQALAAQWQTNVLNHVYKGQGHARRIWETTSEPILRAAECTYDLTYTTHRYHAKEIAKSLDIRQFHAIVCISGDGVLHEVINGLMERPDAASAHKLPLGAIPGGEDHGAHPANATLGIIKGRAMPADLCSITQGNNRYFSFVLQSFGLIADVDLGTEHMRWMGEARFTVAALGKLLSQTTYECELAFIPAETDIKKIHTQYNEKRKQPVVWAEQTHDELDENHATIIDRYGCATDSIKESDGWIVEKDRYITVVGGKMPWISKGSVSHPAVQPNDGLIDLLVFPKDTGRAAGMQIMIGVETGEHVHHEKVRYMKVKAFRVTPTAASGYISIDGEHTPFEPYQVEAHRSLISILSVDGRYARSMKE</sequence>
<evidence type="ECO:0000256" key="3">
    <source>
        <dbReference type="ARBA" id="ARBA00022777"/>
    </source>
</evidence>
<reference evidence="6" key="1">
    <citation type="journal article" date="2020" name="Fungal Divers.">
        <title>Resolving the Mortierellaceae phylogeny through synthesis of multi-gene phylogenetics and phylogenomics.</title>
        <authorList>
            <person name="Vandepol N."/>
            <person name="Liber J."/>
            <person name="Desiro A."/>
            <person name="Na H."/>
            <person name="Kennedy M."/>
            <person name="Barry K."/>
            <person name="Grigoriev I.V."/>
            <person name="Miller A.N."/>
            <person name="O'Donnell K."/>
            <person name="Stajich J.E."/>
            <person name="Bonito G."/>
        </authorList>
    </citation>
    <scope>NUCLEOTIDE SEQUENCE</scope>
    <source>
        <strain evidence="6">KOD1015</strain>
    </source>
</reference>
<dbReference type="GO" id="GO:0016020">
    <property type="term" value="C:membrane"/>
    <property type="evidence" value="ECO:0007669"/>
    <property type="project" value="TreeGrafter"/>
</dbReference>
<evidence type="ECO:0000313" key="7">
    <source>
        <dbReference type="Proteomes" id="UP000780801"/>
    </source>
</evidence>
<dbReference type="Gene3D" id="2.60.200.40">
    <property type="match status" value="1"/>
</dbReference>
<dbReference type="InterPro" id="IPR001206">
    <property type="entry name" value="Diacylglycerol_kinase_cat_dom"/>
</dbReference>
<evidence type="ECO:0000256" key="1">
    <source>
        <dbReference type="ARBA" id="ARBA00022679"/>
    </source>
</evidence>
<dbReference type="Pfam" id="PF00781">
    <property type="entry name" value="DAGK_cat"/>
    <property type="match status" value="1"/>
</dbReference>
<keyword evidence="4" id="KW-0067">ATP-binding</keyword>
<comment type="caution">
    <text evidence="6">The sequence shown here is derived from an EMBL/GenBank/DDBJ whole genome shotgun (WGS) entry which is preliminary data.</text>
</comment>
<dbReference type="EMBL" id="JAABOA010000458">
    <property type="protein sequence ID" value="KAF9584264.1"/>
    <property type="molecule type" value="Genomic_DNA"/>
</dbReference>
<dbReference type="SUPFAM" id="SSF111331">
    <property type="entry name" value="NAD kinase/diacylglycerol kinase-like"/>
    <property type="match status" value="1"/>
</dbReference>
<dbReference type="InterPro" id="IPR050187">
    <property type="entry name" value="Lipid_Phosphate_FormReg"/>
</dbReference>
<name>A0A9P6FZG0_9FUNG</name>
<feature type="domain" description="DAGKc" evidence="5">
    <location>
        <begin position="115"/>
        <end position="231"/>
    </location>
</feature>
<keyword evidence="7" id="KW-1185">Reference proteome</keyword>
<evidence type="ECO:0000256" key="4">
    <source>
        <dbReference type="ARBA" id="ARBA00022840"/>
    </source>
</evidence>
<evidence type="ECO:0000313" key="6">
    <source>
        <dbReference type="EMBL" id="KAF9584264.1"/>
    </source>
</evidence>
<evidence type="ECO:0000259" key="5">
    <source>
        <dbReference type="PROSITE" id="PS50146"/>
    </source>
</evidence>
<dbReference type="GO" id="GO:0005524">
    <property type="term" value="F:ATP binding"/>
    <property type="evidence" value="ECO:0007669"/>
    <property type="project" value="UniProtKB-KW"/>
</dbReference>
<dbReference type="OrthoDB" id="3853857at2759"/>
<keyword evidence="2" id="KW-0547">Nucleotide-binding</keyword>
<accession>A0A9P6FZG0</accession>
<dbReference type="InterPro" id="IPR016064">
    <property type="entry name" value="NAD/diacylglycerol_kinase_sf"/>
</dbReference>
<dbReference type="Proteomes" id="UP000780801">
    <property type="component" value="Unassembled WGS sequence"/>
</dbReference>
<dbReference type="GO" id="GO:0005737">
    <property type="term" value="C:cytoplasm"/>
    <property type="evidence" value="ECO:0007669"/>
    <property type="project" value="TreeGrafter"/>
</dbReference>
<dbReference type="PANTHER" id="PTHR12358">
    <property type="entry name" value="SPHINGOSINE KINASE"/>
    <property type="match status" value="1"/>
</dbReference>
<dbReference type="GO" id="GO:0046512">
    <property type="term" value="P:sphingosine biosynthetic process"/>
    <property type="evidence" value="ECO:0007669"/>
    <property type="project" value="TreeGrafter"/>
</dbReference>
<organism evidence="6 7">
    <name type="scientific">Lunasporangiospora selenospora</name>
    <dbReference type="NCBI Taxonomy" id="979761"/>
    <lineage>
        <taxon>Eukaryota</taxon>
        <taxon>Fungi</taxon>
        <taxon>Fungi incertae sedis</taxon>
        <taxon>Mucoromycota</taxon>
        <taxon>Mortierellomycotina</taxon>
        <taxon>Mortierellomycetes</taxon>
        <taxon>Mortierellales</taxon>
        <taxon>Mortierellaceae</taxon>
        <taxon>Lunasporangiospora</taxon>
    </lineage>
</organism>
<keyword evidence="3 6" id="KW-0418">Kinase</keyword>
<dbReference type="InterPro" id="IPR045540">
    <property type="entry name" value="YegS/DAGK_C"/>
</dbReference>
<dbReference type="AlphaFoldDB" id="A0A9P6FZG0"/>
<proteinExistence type="predicted"/>
<dbReference type="PANTHER" id="PTHR12358:SF31">
    <property type="entry name" value="ACYLGLYCEROL KINASE, MITOCHONDRIAL"/>
    <property type="match status" value="1"/>
</dbReference>
<dbReference type="Pfam" id="PF19279">
    <property type="entry name" value="YegS_C"/>
    <property type="match status" value="1"/>
</dbReference>
<dbReference type="PROSITE" id="PS50146">
    <property type="entry name" value="DAGK"/>
    <property type="match status" value="1"/>
</dbReference>
<gene>
    <name evidence="6" type="primary">LCB4</name>
    <name evidence="6" type="ORF">BGW38_007038</name>
</gene>